<dbReference type="EMBL" id="CP107020">
    <property type="protein sequence ID" value="UYG16216.1"/>
    <property type="molecule type" value="Genomic_DNA"/>
</dbReference>
<name>A0ABY6G0Q2_9MICO</name>
<keyword evidence="3" id="KW-1185">Reference proteome</keyword>
<gene>
    <name evidence="2" type="ORF">BRM3_11405</name>
</gene>
<dbReference type="Proteomes" id="UP001164305">
    <property type="component" value="Chromosome"/>
</dbReference>
<dbReference type="Pfam" id="PF04993">
    <property type="entry name" value="TfoX_N"/>
    <property type="match status" value="1"/>
</dbReference>
<evidence type="ECO:0000313" key="2">
    <source>
        <dbReference type="EMBL" id="UYG16216.1"/>
    </source>
</evidence>
<dbReference type="InterPro" id="IPR007076">
    <property type="entry name" value="TfoX_N"/>
</dbReference>
<dbReference type="RefSeq" id="WP_263593429.1">
    <property type="nucleotide sequence ID" value="NZ_CP107020.1"/>
</dbReference>
<proteinExistence type="predicted"/>
<organism evidence="2 3">
    <name type="scientific">Brachybacterium huguangmaarense</name>
    <dbReference type="NCBI Taxonomy" id="1652028"/>
    <lineage>
        <taxon>Bacteria</taxon>
        <taxon>Bacillati</taxon>
        <taxon>Actinomycetota</taxon>
        <taxon>Actinomycetes</taxon>
        <taxon>Micrococcales</taxon>
        <taxon>Dermabacteraceae</taxon>
        <taxon>Brachybacterium</taxon>
    </lineage>
</organism>
<evidence type="ECO:0000259" key="1">
    <source>
        <dbReference type="Pfam" id="PF04993"/>
    </source>
</evidence>
<dbReference type="Gene3D" id="3.30.1460.30">
    <property type="entry name" value="YgaC/TfoX-N like chaperone"/>
    <property type="match status" value="1"/>
</dbReference>
<dbReference type="SUPFAM" id="SSF159894">
    <property type="entry name" value="YgaC/TfoX-N like"/>
    <property type="match status" value="1"/>
</dbReference>
<feature type="domain" description="TfoX N-terminal" evidence="1">
    <location>
        <begin position="21"/>
        <end position="106"/>
    </location>
</feature>
<sequence length="129" mass="14191">MTPEQIHLVERIRALLPGRPAMREVSMFGGRSIMVNEKMMVSARSNGGLLVRVDADRHDEFLTRPGATQAIMGRDRTMGPGWIDVEADTISSDTQLAAWLEIAMEHNRAMTAYLAVNALTCPHLIGSMG</sequence>
<reference evidence="2" key="1">
    <citation type="submission" date="2022-10" db="EMBL/GenBank/DDBJ databases">
        <title>Whole-Genome Sequencing of Brachybacterium huguangmaarense BRM-3, Isolated from Betula schmidtii.</title>
        <authorList>
            <person name="Haam D."/>
        </authorList>
    </citation>
    <scope>NUCLEOTIDE SEQUENCE</scope>
    <source>
        <strain evidence="2">BRM-3</strain>
    </source>
</reference>
<protein>
    <submittedName>
        <fullName evidence="2">TfoX/Sxy family protein</fullName>
    </submittedName>
</protein>
<evidence type="ECO:0000313" key="3">
    <source>
        <dbReference type="Proteomes" id="UP001164305"/>
    </source>
</evidence>
<accession>A0ABY6G0Q2</accession>